<dbReference type="EMBL" id="QPKB01000005">
    <property type="protein sequence ID" value="RWR84127.1"/>
    <property type="molecule type" value="Genomic_DNA"/>
</dbReference>
<evidence type="ECO:0000256" key="1">
    <source>
        <dbReference type="SAM" id="MobiDB-lite"/>
    </source>
</evidence>
<feature type="region of interest" description="Disordered" evidence="1">
    <location>
        <begin position="1"/>
        <end position="122"/>
    </location>
</feature>
<feature type="compositionally biased region" description="Polar residues" evidence="1">
    <location>
        <begin position="71"/>
        <end position="83"/>
    </location>
</feature>
<sequence>MASKDNTKDNNLRGNKQGGYNLGGNNPKIQMTVVPEGKGNAQDGGGGHNPQVQGNIDAGVGGNVNLGFQGANFNSVNQGNTQDNNSGENNQRGNNSGGNNHPIQGRKSTQTGGGLYNPQVQGDINAGTGGNVNLGFQGTNFWKSGKCWW</sequence>
<gene>
    <name evidence="2" type="ORF">CKAN_01291500</name>
</gene>
<proteinExistence type="predicted"/>
<name>A0A443P038_9MAGN</name>
<dbReference type="AlphaFoldDB" id="A0A443P038"/>
<evidence type="ECO:0000313" key="3">
    <source>
        <dbReference type="Proteomes" id="UP000283530"/>
    </source>
</evidence>
<evidence type="ECO:0000313" key="2">
    <source>
        <dbReference type="EMBL" id="RWR84127.1"/>
    </source>
</evidence>
<protein>
    <submittedName>
        <fullName evidence="2">Uncharacterized protein</fullName>
    </submittedName>
</protein>
<feature type="compositionally biased region" description="Low complexity" evidence="1">
    <location>
        <begin position="84"/>
        <end position="100"/>
    </location>
</feature>
<dbReference type="Proteomes" id="UP000283530">
    <property type="component" value="Unassembled WGS sequence"/>
</dbReference>
<comment type="caution">
    <text evidence="2">The sequence shown here is derived from an EMBL/GenBank/DDBJ whole genome shotgun (WGS) entry which is preliminary data.</text>
</comment>
<accession>A0A443P038</accession>
<keyword evidence="3" id="KW-1185">Reference proteome</keyword>
<feature type="compositionally biased region" description="Basic and acidic residues" evidence="1">
    <location>
        <begin position="1"/>
        <end position="11"/>
    </location>
</feature>
<reference evidence="2 3" key="1">
    <citation type="journal article" date="2019" name="Nat. Plants">
        <title>Stout camphor tree genome fills gaps in understanding of flowering plant genome evolution.</title>
        <authorList>
            <person name="Chaw S.M."/>
            <person name="Liu Y.C."/>
            <person name="Wu Y.W."/>
            <person name="Wang H.Y."/>
            <person name="Lin C.I."/>
            <person name="Wu C.S."/>
            <person name="Ke H.M."/>
            <person name="Chang L.Y."/>
            <person name="Hsu C.Y."/>
            <person name="Yang H.T."/>
            <person name="Sudianto E."/>
            <person name="Hsu M.H."/>
            <person name="Wu K.P."/>
            <person name="Wang L.N."/>
            <person name="Leebens-Mack J.H."/>
            <person name="Tsai I.J."/>
        </authorList>
    </citation>
    <scope>NUCLEOTIDE SEQUENCE [LARGE SCALE GENOMIC DNA]</scope>
    <source>
        <strain evidence="3">cv. Chaw 1501</strain>
        <tissue evidence="2">Young leaves</tissue>
    </source>
</reference>
<organism evidence="2 3">
    <name type="scientific">Cinnamomum micranthum f. kanehirae</name>
    <dbReference type="NCBI Taxonomy" id="337451"/>
    <lineage>
        <taxon>Eukaryota</taxon>
        <taxon>Viridiplantae</taxon>
        <taxon>Streptophyta</taxon>
        <taxon>Embryophyta</taxon>
        <taxon>Tracheophyta</taxon>
        <taxon>Spermatophyta</taxon>
        <taxon>Magnoliopsida</taxon>
        <taxon>Magnoliidae</taxon>
        <taxon>Laurales</taxon>
        <taxon>Lauraceae</taxon>
        <taxon>Cinnamomum</taxon>
    </lineage>
</organism>